<evidence type="ECO:0000256" key="1">
    <source>
        <dbReference type="SAM" id="Phobius"/>
    </source>
</evidence>
<keyword evidence="1" id="KW-1133">Transmembrane helix</keyword>
<protein>
    <submittedName>
        <fullName evidence="2">Uncharacterized protein</fullName>
    </submittedName>
</protein>
<dbReference type="EMBL" id="AYSO01000020">
    <property type="protein sequence ID" value="KIE45148.1"/>
    <property type="molecule type" value="Genomic_DNA"/>
</dbReference>
<dbReference type="OrthoDB" id="1938565at2"/>
<sequence>MNIEIKDKKQVFLNYLVIVVAAISLFCFSYNFFKERTIDSQVNYIDNALKEINTINDRCNDFIVKDSINVNKSLKIIPEMVNELNKIKDDINIQEYDPEKLDSLRNGVENNILMYIQMEAMLKNPAGNDIEKAAKNLKTYYTIASNYYSIFSENAISILKSSFFAIDNITNYCLSAFNSTREKEVNDDQNTLFINAMDNISSYYDNLKVDFSPLSLKARNNIITYELAISDIDNQITSLKTLKDSLKNISVPNNGLKSYEELDASIEEYYNYLQNFKYSLSMEKVHAKNEKTDSDFYESLYITPKKHLSSAETHYSKFKSFYKKLKSVPTLI</sequence>
<keyword evidence="3" id="KW-1185">Reference proteome</keyword>
<keyword evidence="1" id="KW-0812">Transmembrane</keyword>
<gene>
    <name evidence="2" type="ORF">U732_231</name>
</gene>
<name>A0A0C1U0V7_9CLOT</name>
<dbReference type="RefSeq" id="WP_039635961.1">
    <property type="nucleotide sequence ID" value="NZ_AYSO01000020.1"/>
</dbReference>
<comment type="caution">
    <text evidence="2">The sequence shown here is derived from an EMBL/GenBank/DDBJ whole genome shotgun (WGS) entry which is preliminary data.</text>
</comment>
<evidence type="ECO:0000313" key="2">
    <source>
        <dbReference type="EMBL" id="KIE45148.1"/>
    </source>
</evidence>
<feature type="transmembrane region" description="Helical" evidence="1">
    <location>
        <begin position="12"/>
        <end position="33"/>
    </location>
</feature>
<organism evidence="2 3">
    <name type="scientific">Clostridium argentinense CDC 2741</name>
    <dbReference type="NCBI Taxonomy" id="1418104"/>
    <lineage>
        <taxon>Bacteria</taxon>
        <taxon>Bacillati</taxon>
        <taxon>Bacillota</taxon>
        <taxon>Clostridia</taxon>
        <taxon>Eubacteriales</taxon>
        <taxon>Clostridiaceae</taxon>
        <taxon>Clostridium</taxon>
    </lineage>
</organism>
<proteinExistence type="predicted"/>
<reference evidence="2 3" key="1">
    <citation type="journal article" date="2015" name="Infect. Genet. Evol.">
        <title>Genomic sequences of six botulinum neurotoxin-producing strains representing three clostridial species illustrate the mobility and diversity of botulinum neurotoxin genes.</title>
        <authorList>
            <person name="Smith T.J."/>
            <person name="Hill K.K."/>
            <person name="Xie G."/>
            <person name="Foley B.T."/>
            <person name="Williamson C.H."/>
            <person name="Foster J.T."/>
            <person name="Johnson S.L."/>
            <person name="Chertkov O."/>
            <person name="Teshima H."/>
            <person name="Gibbons H.S."/>
            <person name="Johnsky L.A."/>
            <person name="Karavis M.A."/>
            <person name="Smith L.A."/>
        </authorList>
    </citation>
    <scope>NUCLEOTIDE SEQUENCE [LARGE SCALE GENOMIC DNA]</scope>
    <source>
        <strain evidence="2 3">CDC 2741</strain>
    </source>
</reference>
<keyword evidence="1" id="KW-0472">Membrane</keyword>
<dbReference type="Proteomes" id="UP000031366">
    <property type="component" value="Unassembled WGS sequence"/>
</dbReference>
<accession>A0A0C1U0V7</accession>
<evidence type="ECO:0000313" key="3">
    <source>
        <dbReference type="Proteomes" id="UP000031366"/>
    </source>
</evidence>
<dbReference type="AlphaFoldDB" id="A0A0C1U0V7"/>